<dbReference type="OrthoDB" id="9806195at2"/>
<evidence type="ECO:0000259" key="2">
    <source>
        <dbReference type="Pfam" id="PF03413"/>
    </source>
</evidence>
<dbReference type="Pfam" id="PF03929">
    <property type="entry name" value="PepSY_TM"/>
    <property type="match status" value="1"/>
</dbReference>
<dbReference type="AlphaFoldDB" id="A0A1Y6EKZ4"/>
<keyword evidence="1" id="KW-0812">Transmembrane</keyword>
<name>A0A1Y6EKZ4_9GAMM</name>
<dbReference type="PANTHER" id="PTHR34219">
    <property type="entry name" value="IRON-REGULATED INNER MEMBRANE PROTEIN-RELATED"/>
    <property type="match status" value="1"/>
</dbReference>
<keyword evidence="4" id="KW-1185">Reference proteome</keyword>
<dbReference type="InterPro" id="IPR025711">
    <property type="entry name" value="PepSY"/>
</dbReference>
<reference evidence="4" key="1">
    <citation type="submission" date="2017-04" db="EMBL/GenBank/DDBJ databases">
        <authorList>
            <person name="Varghese N."/>
            <person name="Submissions S."/>
        </authorList>
    </citation>
    <scope>NUCLEOTIDE SEQUENCE [LARGE SCALE GENOMIC DNA]</scope>
</reference>
<gene>
    <name evidence="3" type="ORF">SAMN06297229_0798</name>
</gene>
<dbReference type="Pfam" id="PF03413">
    <property type="entry name" value="PepSY"/>
    <property type="match status" value="1"/>
</dbReference>
<accession>A0A1Y6EKZ4</accession>
<evidence type="ECO:0000313" key="4">
    <source>
        <dbReference type="Proteomes" id="UP000194450"/>
    </source>
</evidence>
<evidence type="ECO:0000256" key="1">
    <source>
        <dbReference type="SAM" id="Phobius"/>
    </source>
</evidence>
<feature type="transmembrane region" description="Helical" evidence="1">
    <location>
        <begin position="12"/>
        <end position="31"/>
    </location>
</feature>
<dbReference type="EMBL" id="FXWH01000001">
    <property type="protein sequence ID" value="SMQ63046.1"/>
    <property type="molecule type" value="Genomic_DNA"/>
</dbReference>
<proteinExistence type="predicted"/>
<feature type="domain" description="PepSY" evidence="2">
    <location>
        <begin position="104"/>
        <end position="166"/>
    </location>
</feature>
<keyword evidence="1" id="KW-1133">Transmembrane helix</keyword>
<dbReference type="Proteomes" id="UP000194450">
    <property type="component" value="Unassembled WGS sequence"/>
</dbReference>
<dbReference type="RefSeq" id="WP_086433949.1">
    <property type="nucleotide sequence ID" value="NZ_FXWH01000001.1"/>
</dbReference>
<keyword evidence="1" id="KW-0472">Membrane</keyword>
<feature type="transmembrane region" description="Helical" evidence="1">
    <location>
        <begin position="194"/>
        <end position="215"/>
    </location>
</feature>
<evidence type="ECO:0000313" key="3">
    <source>
        <dbReference type="EMBL" id="SMQ63046.1"/>
    </source>
</evidence>
<protein>
    <submittedName>
        <fullName evidence="3">PepSY-associated TM region</fullName>
    </submittedName>
</protein>
<organism evidence="3 4">
    <name type="scientific">Pseudidiomarina planktonica</name>
    <dbReference type="NCBI Taxonomy" id="1323738"/>
    <lineage>
        <taxon>Bacteria</taxon>
        <taxon>Pseudomonadati</taxon>
        <taxon>Pseudomonadota</taxon>
        <taxon>Gammaproteobacteria</taxon>
        <taxon>Alteromonadales</taxon>
        <taxon>Idiomarinaceae</taxon>
        <taxon>Pseudidiomarina</taxon>
    </lineage>
</organism>
<sequence>MRFLRWLHRWTSLVLVLQVIIWCVSGFYFSWQGHQSLAAHDYFQPVSTSAISQPLQPLSQAQLKNHADLLRVSAREVAGQPQWVLQQPDGDLYLQANGEPWQTSIEQARAVAEASYTGSAAVVGVDYLPAPEELIGQQSAVYRVQFADELETRAYVDATSGELLAHRNSSWWLSDWMFRLHFMDYTGERDFNNLLMTAAALLAFWFALSGFILLVREVRSGRMWRTRKSRRA</sequence>
<dbReference type="InterPro" id="IPR005625">
    <property type="entry name" value="PepSY-ass_TM"/>
</dbReference>